<sequence>MDSDSDFQACDLSRERLSQMWKSHIDEFRRFGRLNDIQKAIEYGTRALGFTPQGHTKWPDLQADLGVSYGVRYQRLGNHADLDRAIEHFCNALSLTPEDHPNLPVRHAGLGASYGVRYRSLGELTDLEKATEYISRAVALTPDGHPDLPGRYANLGVTHTDRYRRLGELNDLEKSIEYKSRAVALTPDDHPSLPHHHAALGESYRDRYQRLGELNDLEKAIGWDSSALMLTPEGHPDLPDWHAGLATSYGHRYKRLGELSDLEKSTKFFSHALEFTPDDHPYLADRHADLGVSYNDRYRHLGELIDLEKAIEYTSHALTLTPNGHPDLPDRCASLGASYTDRYQRLGELTDLESAIVYDLRALTLTPEGHPRLPDRHASLGVSHGDRYRRLGELADLEKSVEYKHRALLFTPEGHPDSPDRYAALGVAYIDRYKRLGELIDLENSVVCNTRALTLTPHGHPDLSDRHANTGASYIDRFWRLGELSDLQEAIEFFSRALELTSDGHAELPGRYANLGLSYSSRYRRLDELADLEKSIEYRSHALALTPKNHPHLSDRHADLGVSYTDRYQRLGEVSDLQKSIDSHFRALSLTPDGHPNLCLRHFNWALGCHSQYQHTHEVSQLDASLDSFRKASQLLNGTPRNVFNCALAWAKLASKHAYLKIIEAFRAAIEALPHFIWLGSTTAQRYEDILSAENLAVRAASAAILSSEYSLALEWLEHARCVVWNQSLMLRSPVDVLQSSHPDLATQIKSISQQLHYANSESPTTQSSVFHSAIDTAEHRHRLAREYTDLLVQARKLPGFGNFLMPPSSIDLAQAARNGPVVVINCEENNCDALLIIPGRANVTHIPLSNFTGTKAQRIRLEMENSSRSRRSSERGAERRPIQEEELGFENILSDLWYYIVKPVLDFLGHTKSTDETAKNLPHITWCPTGAVSFLPLHAAGDYNQPRSRVFNYVTSSYTPTLTALLGSSLGTLNRDSRVLVVGQEATPGHQRLPGTVKELECVTGHLKGRVKHSELLGSQATTVAVLDAMEQHDWVHLACHAHQNVQNPTESGFFLYDGTLNLESINRRFFKNKGLAFLSACQTATGDEKLPDEAIHLASGMLMSGYSSVIATMWSVYDDDAPLVADKVYGWLMKDGKLGSGEAGKALHYAVAELRDKVGEKSFSRWVPYIHIGS</sequence>
<dbReference type="InterPro" id="IPR011990">
    <property type="entry name" value="TPR-like_helical_dom_sf"/>
</dbReference>
<accession>A0A8H7HQZ0</accession>
<evidence type="ECO:0000256" key="1">
    <source>
        <dbReference type="SAM" id="MobiDB-lite"/>
    </source>
</evidence>
<feature type="region of interest" description="Disordered" evidence="1">
    <location>
        <begin position="863"/>
        <end position="882"/>
    </location>
</feature>
<protein>
    <submittedName>
        <fullName evidence="3">TPR-like protein</fullName>
    </submittedName>
</protein>
<comment type="caution">
    <text evidence="3">The sequence shown here is derived from an EMBL/GenBank/DDBJ whole genome shotgun (WGS) entry which is preliminary data.</text>
</comment>
<dbReference type="SUPFAM" id="SSF81901">
    <property type="entry name" value="HCP-like"/>
    <property type="match status" value="1"/>
</dbReference>
<dbReference type="Gene3D" id="1.25.40.10">
    <property type="entry name" value="Tetratricopeptide repeat domain"/>
    <property type="match status" value="3"/>
</dbReference>
<dbReference type="SUPFAM" id="SSF48452">
    <property type="entry name" value="TPR-like"/>
    <property type="match status" value="1"/>
</dbReference>
<name>A0A8H7HQZ0_9AGAM</name>
<dbReference type="Proteomes" id="UP000602905">
    <property type="component" value="Unassembled WGS sequence"/>
</dbReference>
<dbReference type="OrthoDB" id="9991317at2759"/>
<reference evidence="3" key="1">
    <citation type="submission" date="2020-09" db="EMBL/GenBank/DDBJ databases">
        <title>Comparative genome analyses of four rice-infecting Rhizoctonia solani isolates reveal extensive enrichment of homogalacturonan modification genes.</title>
        <authorList>
            <person name="Lee D.-Y."/>
            <person name="Jeon J."/>
            <person name="Kim K.-T."/>
            <person name="Cheong K."/>
            <person name="Song H."/>
            <person name="Choi G."/>
            <person name="Ko J."/>
            <person name="Opiyo S.O."/>
            <person name="Zuo S."/>
            <person name="Madhav S."/>
            <person name="Lee Y.-H."/>
            <person name="Wang G.-L."/>
        </authorList>
    </citation>
    <scope>NUCLEOTIDE SEQUENCE</scope>
    <source>
        <strain evidence="3">AG1-IA WGL</strain>
    </source>
</reference>
<organism evidence="3 4">
    <name type="scientific">Rhizoctonia solani</name>
    <dbReference type="NCBI Taxonomy" id="456999"/>
    <lineage>
        <taxon>Eukaryota</taxon>
        <taxon>Fungi</taxon>
        <taxon>Dikarya</taxon>
        <taxon>Basidiomycota</taxon>
        <taxon>Agaricomycotina</taxon>
        <taxon>Agaricomycetes</taxon>
        <taxon>Cantharellales</taxon>
        <taxon>Ceratobasidiaceae</taxon>
        <taxon>Rhizoctonia</taxon>
    </lineage>
</organism>
<feature type="domain" description="CHAT" evidence="2">
    <location>
        <begin position="894"/>
        <end position="1176"/>
    </location>
</feature>
<feature type="non-terminal residue" evidence="3">
    <location>
        <position position="1"/>
    </location>
</feature>
<dbReference type="Pfam" id="PF12770">
    <property type="entry name" value="CHAT"/>
    <property type="match status" value="1"/>
</dbReference>
<evidence type="ECO:0000259" key="2">
    <source>
        <dbReference type="Pfam" id="PF12770"/>
    </source>
</evidence>
<dbReference type="PANTHER" id="PTHR19959">
    <property type="entry name" value="KINESIN LIGHT CHAIN"/>
    <property type="match status" value="1"/>
</dbReference>
<dbReference type="PANTHER" id="PTHR19959:SF119">
    <property type="entry name" value="FUNGAL LIPASE-LIKE DOMAIN-CONTAINING PROTEIN"/>
    <property type="match status" value="1"/>
</dbReference>
<dbReference type="AlphaFoldDB" id="A0A8H7HQZ0"/>
<dbReference type="EMBL" id="JACYCD010000051">
    <property type="protein sequence ID" value="KAF8706689.1"/>
    <property type="molecule type" value="Genomic_DNA"/>
</dbReference>
<dbReference type="InterPro" id="IPR024983">
    <property type="entry name" value="CHAT_dom"/>
</dbReference>
<gene>
    <name evidence="3" type="ORF">RHS03_04775</name>
</gene>
<evidence type="ECO:0000313" key="4">
    <source>
        <dbReference type="Proteomes" id="UP000602905"/>
    </source>
</evidence>
<evidence type="ECO:0000313" key="3">
    <source>
        <dbReference type="EMBL" id="KAF8706689.1"/>
    </source>
</evidence>
<proteinExistence type="predicted"/>